<comment type="caution">
    <text evidence="1">The sequence shown here is derived from an EMBL/GenBank/DDBJ whole genome shotgun (WGS) entry which is preliminary data.</text>
</comment>
<dbReference type="AlphaFoldDB" id="A0A7K3WWA6"/>
<protein>
    <submittedName>
        <fullName evidence="1">Gliding motility lipoprotein GldD</fullName>
    </submittedName>
</protein>
<dbReference type="Proteomes" id="UP000486602">
    <property type="component" value="Unassembled WGS sequence"/>
</dbReference>
<keyword evidence="1" id="KW-0449">Lipoprotein</keyword>
<organism evidence="1 2">
    <name type="scientific">Cryomorpha ignava</name>
    <dbReference type="NCBI Taxonomy" id="101383"/>
    <lineage>
        <taxon>Bacteria</taxon>
        <taxon>Pseudomonadati</taxon>
        <taxon>Bacteroidota</taxon>
        <taxon>Flavobacteriia</taxon>
        <taxon>Flavobacteriales</taxon>
        <taxon>Cryomorphaceae</taxon>
        <taxon>Cryomorpha</taxon>
    </lineage>
</organism>
<dbReference type="EMBL" id="JAAGVY010000134">
    <property type="protein sequence ID" value="NEN25923.1"/>
    <property type="molecule type" value="Genomic_DNA"/>
</dbReference>
<dbReference type="NCBIfam" id="TIGR03512">
    <property type="entry name" value="GldD_lipo"/>
    <property type="match status" value="1"/>
</dbReference>
<gene>
    <name evidence="1" type="primary">gldD</name>
    <name evidence="1" type="ORF">G3O08_20740</name>
</gene>
<keyword evidence="2" id="KW-1185">Reference proteome</keyword>
<name>A0A7K3WWA6_9FLAO</name>
<evidence type="ECO:0000313" key="1">
    <source>
        <dbReference type="EMBL" id="NEN25923.1"/>
    </source>
</evidence>
<sequence>MKHLSNYKTPFVFLCILFLYACGRETPVPKPVGYFRIDLPTPKYQHKSPDCPFEFDISEYSQLELIVDTAHPCWFNIAYPMINAKMYFTYKDVDGDLREFIEEAHGLAFEHQIKANKISTRKIENDSSKVYGLVYNLGGNVASPYQFYLTDSTNHFLRGSFYFNARPNPDSSKPALDYVRNDINRFIDSFVWK</sequence>
<dbReference type="PROSITE" id="PS51257">
    <property type="entry name" value="PROKAR_LIPOPROTEIN"/>
    <property type="match status" value="1"/>
</dbReference>
<reference evidence="1 2" key="1">
    <citation type="submission" date="2020-02" db="EMBL/GenBank/DDBJ databases">
        <title>Out from the shadows clarifying the taxonomy of the family Cryomorphaceae and related taxa by utilizing the GTDB taxonomic framework.</title>
        <authorList>
            <person name="Bowman J.P."/>
        </authorList>
    </citation>
    <scope>NUCLEOTIDE SEQUENCE [LARGE SCALE GENOMIC DNA]</scope>
    <source>
        <strain evidence="1 2">QSSC 1-22</strain>
    </source>
</reference>
<accession>A0A7K3WWA6</accession>
<dbReference type="InterPro" id="IPR019850">
    <property type="entry name" value="GldD-like"/>
</dbReference>
<evidence type="ECO:0000313" key="2">
    <source>
        <dbReference type="Proteomes" id="UP000486602"/>
    </source>
</evidence>
<proteinExistence type="predicted"/>
<dbReference type="Pfam" id="PF25593">
    <property type="entry name" value="GldD_lipo"/>
    <property type="match status" value="1"/>
</dbReference>
<dbReference type="RefSeq" id="WP_163287356.1">
    <property type="nucleotide sequence ID" value="NZ_JAAGVY010000134.1"/>
</dbReference>